<reference evidence="2" key="1">
    <citation type="submission" date="2017-01" db="EMBL/GenBank/DDBJ databases">
        <authorList>
            <person name="Wang Y."/>
            <person name="White M."/>
            <person name="Kvist S."/>
            <person name="Moncalvo J.-M."/>
        </authorList>
    </citation>
    <scope>NUCLEOTIDE SEQUENCE [LARGE SCALE GENOMIC DNA]</scope>
    <source>
        <strain evidence="2">ID-206-W2</strain>
    </source>
</reference>
<organism evidence="1 2">
    <name type="scientific">Smittium culicis</name>
    <dbReference type="NCBI Taxonomy" id="133412"/>
    <lineage>
        <taxon>Eukaryota</taxon>
        <taxon>Fungi</taxon>
        <taxon>Fungi incertae sedis</taxon>
        <taxon>Zoopagomycota</taxon>
        <taxon>Kickxellomycotina</taxon>
        <taxon>Harpellomycetes</taxon>
        <taxon>Harpellales</taxon>
        <taxon>Legeriomycetaceae</taxon>
        <taxon>Smittium</taxon>
    </lineage>
</organism>
<dbReference type="Proteomes" id="UP000187429">
    <property type="component" value="Unassembled WGS sequence"/>
</dbReference>
<dbReference type="AlphaFoldDB" id="A0A1R1YN73"/>
<proteinExistence type="predicted"/>
<accession>A0A1R1YN73</accession>
<sequence>MVNIRPNINDAERYVRPPQFGFFFFQQEQESGSLLQLVPGYQGRKDQLAVEGQMGTTDSITNCSSMEVSNMLPRLD</sequence>
<name>A0A1R1YN73_9FUNG</name>
<evidence type="ECO:0000313" key="1">
    <source>
        <dbReference type="EMBL" id="OMJ28348.1"/>
    </source>
</evidence>
<evidence type="ECO:0000313" key="2">
    <source>
        <dbReference type="Proteomes" id="UP000187429"/>
    </source>
</evidence>
<gene>
    <name evidence="1" type="ORF">AYI69_g2178</name>
</gene>
<dbReference type="EMBL" id="LSSM01000622">
    <property type="protein sequence ID" value="OMJ28348.1"/>
    <property type="molecule type" value="Genomic_DNA"/>
</dbReference>
<protein>
    <submittedName>
        <fullName evidence="1">Uncharacterized protein</fullName>
    </submittedName>
</protein>
<comment type="caution">
    <text evidence="1">The sequence shown here is derived from an EMBL/GenBank/DDBJ whole genome shotgun (WGS) entry which is preliminary data.</text>
</comment>
<keyword evidence="2" id="KW-1185">Reference proteome</keyword>